<organism evidence="20 21">
    <name type="scientific">Methanocella arvoryzae (strain DSM 22066 / NBRC 105507 / MRE50)</name>
    <dbReference type="NCBI Taxonomy" id="351160"/>
    <lineage>
        <taxon>Archaea</taxon>
        <taxon>Methanobacteriati</taxon>
        <taxon>Methanobacteriota</taxon>
        <taxon>Stenosarchaea group</taxon>
        <taxon>Methanomicrobia</taxon>
        <taxon>Methanocellales</taxon>
        <taxon>Methanocellaceae</taxon>
        <taxon>Methanocella</taxon>
    </lineage>
</organism>
<dbReference type="PRINTS" id="PR01836">
    <property type="entry name" value="MGATPASE"/>
</dbReference>
<comment type="subcellular location">
    <subcellularLocation>
        <location evidence="2">Cell inner membrane</location>
        <topology evidence="2">Multi-pass membrane protein</topology>
    </subcellularLocation>
</comment>
<dbReference type="AlphaFoldDB" id="Q0W1K5"/>
<name>Q0W1K5_METAR</name>
<feature type="transmembrane region" description="Helical" evidence="18">
    <location>
        <begin position="90"/>
        <end position="106"/>
    </location>
</feature>
<dbReference type="SMART" id="SM00831">
    <property type="entry name" value="Cation_ATPase_N"/>
    <property type="match status" value="1"/>
</dbReference>
<proteinExistence type="inferred from homology"/>
<evidence type="ECO:0000259" key="19">
    <source>
        <dbReference type="SMART" id="SM00831"/>
    </source>
</evidence>
<evidence type="ECO:0000256" key="18">
    <source>
        <dbReference type="SAM" id="Phobius"/>
    </source>
</evidence>
<reference evidence="20 21" key="1">
    <citation type="journal article" date="2006" name="Science">
        <title>Genome of rice cluster I archaea -- the key methane producers in the rice rhizosphere.</title>
        <authorList>
            <person name="Erkel C."/>
            <person name="Kube M."/>
            <person name="Reinhardt R."/>
            <person name="Liesack W."/>
        </authorList>
    </citation>
    <scope>NUCLEOTIDE SEQUENCE [LARGE SCALE GENOMIC DNA]</scope>
    <source>
        <strain evidence="21">DSM 22066 / NBRC 105507 / MRE50</strain>
    </source>
</reference>
<dbReference type="Pfam" id="PF00690">
    <property type="entry name" value="Cation_ATPase_N"/>
    <property type="match status" value="1"/>
</dbReference>
<dbReference type="InterPro" id="IPR004014">
    <property type="entry name" value="ATPase_P-typ_cation-transptr_N"/>
</dbReference>
<evidence type="ECO:0000256" key="8">
    <source>
        <dbReference type="ARBA" id="ARBA00022553"/>
    </source>
</evidence>
<evidence type="ECO:0000256" key="1">
    <source>
        <dbReference type="ARBA" id="ARBA00003954"/>
    </source>
</evidence>
<dbReference type="SFLD" id="SFLDF00027">
    <property type="entry name" value="p-type_atpase"/>
    <property type="match status" value="1"/>
</dbReference>
<accession>Q0W1K5</accession>
<evidence type="ECO:0000256" key="4">
    <source>
        <dbReference type="ARBA" id="ARBA00012786"/>
    </source>
</evidence>
<dbReference type="InterPro" id="IPR036412">
    <property type="entry name" value="HAD-like_sf"/>
</dbReference>
<comment type="function">
    <text evidence="1">Mediates magnesium influx to the cytosol.</text>
</comment>
<dbReference type="Pfam" id="PF00689">
    <property type="entry name" value="Cation_ATPase_C"/>
    <property type="match status" value="1"/>
</dbReference>
<dbReference type="SFLD" id="SFLDS00003">
    <property type="entry name" value="Haloacid_Dehalogenase"/>
    <property type="match status" value="1"/>
</dbReference>
<feature type="transmembrane region" description="Helical" evidence="18">
    <location>
        <begin position="279"/>
        <end position="303"/>
    </location>
</feature>
<dbReference type="EMBL" id="AM114193">
    <property type="protein sequence ID" value="CAJ37738.1"/>
    <property type="molecule type" value="Genomic_DNA"/>
</dbReference>
<evidence type="ECO:0000256" key="7">
    <source>
        <dbReference type="ARBA" id="ARBA00022519"/>
    </source>
</evidence>
<dbReference type="STRING" id="351160.RCIX2694"/>
<keyword evidence="20" id="KW-0378">Hydrolase</keyword>
<keyword evidence="14 18" id="KW-1133">Transmembrane helix</keyword>
<dbReference type="Proteomes" id="UP000000663">
    <property type="component" value="Chromosome"/>
</dbReference>
<feature type="transmembrane region" description="Helical" evidence="18">
    <location>
        <begin position="815"/>
        <end position="839"/>
    </location>
</feature>
<feature type="transmembrane region" description="Helical" evidence="18">
    <location>
        <begin position="249"/>
        <end position="267"/>
    </location>
</feature>
<evidence type="ECO:0000256" key="13">
    <source>
        <dbReference type="ARBA" id="ARBA00022967"/>
    </source>
</evidence>
<sequence>MADSKAPEAGTRPFWSVPLSELYIHLGSRPEGLRRAEAEERLMSIGPNRIKPVKGGNSARLFLSQFTSPIVLILLFAAGLSFYLGDIPDSVIIAAIVLVSGALGFWQEYEASNAVEDLLARVRLKARVFRDGQEVEVPFEEVVPGDVVILNAGDGVPGDSVIIDARDLFVDEAALTGESYPAEKFPGVLPGETPPAARSNVLFMGTHVNSGTARALVVRTGRSTEFGRVSSRLILRQPPTEFEQGVRHFGYLLMELTLLLIFAIFAINVFLHRPVLDSFIFSLALAVGLTPQLLPAIISINLAQGAKKMARHKVIVKQLSAIENFGSMNVLCSDKTGTITEGKVRFHSASGIDGRHSDKAQLYAYLNSYFEKSFTSPIDDALLSACRKDISKFKVLDEVPYDFARKRLSVLVSDGKSNVLITKGALNKVLETCASAELPDGKIVPREAAAGRIDELYRTLSREGLRTLGIAYKDAGNRVSVTKDDEVAMTFLGIVAFNDPIKSHIVDTVRDMKRQGVALKIFTGDNRLVAACISERLGLRPGIITGPEMYHMTDEALWARVNDVDVFAEVEPNQKERIIHVLKMAGHVVGYMGDGINDAPALHVADVGISVDSAVDVAKEAAAIVLLENDLKVLTDGIEEGRKTFANTLKYVFMATSANFGNMFSMAGASLILPFLPLLPKQILLTNLLTDFPEMTIATDSVDSELVEVPRRWNIEFIKKFMLVFGLVSSIFDFATFGVLLLLLNATPDQLRTGWFVESVISASLIVLVIRTRRPFFQSKPSRYLVAATLLIALLVLILPYSPLAWLMGFVPLPAHFLMALAVIIVLYIGLAEVAKAVFYRYVKF</sequence>
<dbReference type="InterPro" id="IPR018303">
    <property type="entry name" value="ATPase_P-typ_P_site"/>
</dbReference>
<dbReference type="InterPro" id="IPR006068">
    <property type="entry name" value="ATPase_P-typ_cation-transptr_C"/>
</dbReference>
<feature type="transmembrane region" description="Helical" evidence="18">
    <location>
        <begin position="61"/>
        <end position="84"/>
    </location>
</feature>
<keyword evidence="15 18" id="KW-0472">Membrane</keyword>
<gene>
    <name evidence="20" type="primary">mgtA</name>
    <name evidence="20" type="ORF">RCIX2694</name>
</gene>
<dbReference type="InterPro" id="IPR023298">
    <property type="entry name" value="ATPase_P-typ_TM_dom_sf"/>
</dbReference>
<evidence type="ECO:0000256" key="12">
    <source>
        <dbReference type="ARBA" id="ARBA00022842"/>
    </source>
</evidence>
<feature type="transmembrane region" description="Helical" evidence="18">
    <location>
        <begin position="721"/>
        <end position="743"/>
    </location>
</feature>
<dbReference type="SUPFAM" id="SSF81653">
    <property type="entry name" value="Calcium ATPase, transduction domain A"/>
    <property type="match status" value="1"/>
</dbReference>
<keyword evidence="13" id="KW-1278">Translocase</keyword>
<evidence type="ECO:0000256" key="17">
    <source>
        <dbReference type="ARBA" id="ARBA00047295"/>
    </source>
</evidence>
<dbReference type="PROSITE" id="PS00154">
    <property type="entry name" value="ATPASE_E1_E2"/>
    <property type="match status" value="1"/>
</dbReference>
<dbReference type="InterPro" id="IPR001757">
    <property type="entry name" value="P_typ_ATPase"/>
</dbReference>
<dbReference type="NCBIfam" id="TIGR01494">
    <property type="entry name" value="ATPase_P-type"/>
    <property type="match status" value="2"/>
</dbReference>
<dbReference type="SUPFAM" id="SSF81665">
    <property type="entry name" value="Calcium ATPase, transmembrane domain M"/>
    <property type="match status" value="1"/>
</dbReference>
<evidence type="ECO:0000256" key="9">
    <source>
        <dbReference type="ARBA" id="ARBA00022692"/>
    </source>
</evidence>
<evidence type="ECO:0000256" key="6">
    <source>
        <dbReference type="ARBA" id="ARBA00022475"/>
    </source>
</evidence>
<keyword evidence="6" id="KW-1003">Cell membrane</keyword>
<comment type="catalytic activity">
    <reaction evidence="17">
        <text>Mg(2+)(out) + ATP + H2O = Mg(2+)(in) + ADP + phosphate + H(+)</text>
        <dbReference type="Rhea" id="RHEA:10260"/>
        <dbReference type="ChEBI" id="CHEBI:15377"/>
        <dbReference type="ChEBI" id="CHEBI:15378"/>
        <dbReference type="ChEBI" id="CHEBI:18420"/>
        <dbReference type="ChEBI" id="CHEBI:30616"/>
        <dbReference type="ChEBI" id="CHEBI:43474"/>
        <dbReference type="ChEBI" id="CHEBI:456216"/>
        <dbReference type="EC" id="7.2.2.14"/>
    </reaction>
</comment>
<protein>
    <recommendedName>
        <fullName evidence="5">Magnesium-transporting ATPase, P-type 1</fullName>
        <ecNumber evidence="4">7.2.2.14</ecNumber>
    </recommendedName>
    <alternativeName>
        <fullName evidence="16">Mg(2+) transport ATPase, P-type 1</fullName>
    </alternativeName>
</protein>
<evidence type="ECO:0000256" key="2">
    <source>
        <dbReference type="ARBA" id="ARBA00004429"/>
    </source>
</evidence>
<keyword evidence="7" id="KW-0997">Cell inner membrane</keyword>
<evidence type="ECO:0000313" key="20">
    <source>
        <dbReference type="EMBL" id="CAJ37738.1"/>
    </source>
</evidence>
<keyword evidence="21" id="KW-1185">Reference proteome</keyword>
<evidence type="ECO:0000256" key="10">
    <source>
        <dbReference type="ARBA" id="ARBA00022741"/>
    </source>
</evidence>
<dbReference type="InterPro" id="IPR023299">
    <property type="entry name" value="ATPase_P-typ_cyto_dom_N"/>
</dbReference>
<feature type="transmembrane region" description="Helical" evidence="18">
    <location>
        <begin position="755"/>
        <end position="772"/>
    </location>
</feature>
<evidence type="ECO:0000256" key="3">
    <source>
        <dbReference type="ARBA" id="ARBA00008746"/>
    </source>
</evidence>
<dbReference type="PANTHER" id="PTHR42861">
    <property type="entry name" value="CALCIUM-TRANSPORTING ATPASE"/>
    <property type="match status" value="1"/>
</dbReference>
<keyword evidence="11" id="KW-0067">ATP-binding</keyword>
<feature type="transmembrane region" description="Helical" evidence="18">
    <location>
        <begin position="784"/>
        <end position="803"/>
    </location>
</feature>
<keyword evidence="10" id="KW-0547">Nucleotide-binding</keyword>
<dbReference type="SFLD" id="SFLDG00002">
    <property type="entry name" value="C1.7:_P-type_atpase_like"/>
    <property type="match status" value="1"/>
</dbReference>
<dbReference type="Gene3D" id="1.20.1110.10">
    <property type="entry name" value="Calcium-transporting ATPase, transmembrane domain"/>
    <property type="match status" value="1"/>
</dbReference>
<dbReference type="InterPro" id="IPR008250">
    <property type="entry name" value="ATPase_P-typ_transduc_dom_A_sf"/>
</dbReference>
<evidence type="ECO:0000313" key="21">
    <source>
        <dbReference type="Proteomes" id="UP000000663"/>
    </source>
</evidence>
<dbReference type="Gene3D" id="3.40.1110.10">
    <property type="entry name" value="Calcium-transporting ATPase, cytoplasmic domain N"/>
    <property type="match status" value="1"/>
</dbReference>
<dbReference type="NCBIfam" id="TIGR01524">
    <property type="entry name" value="ATPase-IIIB_Mg"/>
    <property type="match status" value="1"/>
</dbReference>
<keyword evidence="8" id="KW-0597">Phosphoprotein</keyword>
<dbReference type="InterPro" id="IPR006415">
    <property type="entry name" value="P-type_ATPase_IIIB"/>
</dbReference>
<feature type="domain" description="Cation-transporting P-type ATPase N-terminal" evidence="19">
    <location>
        <begin position="13"/>
        <end position="86"/>
    </location>
</feature>
<dbReference type="InterPro" id="IPR044492">
    <property type="entry name" value="P_typ_ATPase_HD_dom"/>
</dbReference>
<dbReference type="OrthoDB" id="8588at2157"/>
<evidence type="ECO:0000256" key="16">
    <source>
        <dbReference type="ARBA" id="ARBA00029806"/>
    </source>
</evidence>
<dbReference type="GO" id="GO:0015444">
    <property type="term" value="F:P-type magnesium transporter activity"/>
    <property type="evidence" value="ECO:0007669"/>
    <property type="project" value="UniProtKB-EC"/>
</dbReference>
<dbReference type="eggNOG" id="arCOG01578">
    <property type="taxonomic scope" value="Archaea"/>
</dbReference>
<dbReference type="GO" id="GO:0016887">
    <property type="term" value="F:ATP hydrolysis activity"/>
    <property type="evidence" value="ECO:0007669"/>
    <property type="project" value="InterPro"/>
</dbReference>
<dbReference type="PATRIC" id="fig|351160.9.peg.545"/>
<dbReference type="Pfam" id="PF00122">
    <property type="entry name" value="E1-E2_ATPase"/>
    <property type="match status" value="1"/>
</dbReference>
<keyword evidence="9 18" id="KW-0812">Transmembrane</keyword>
<dbReference type="SUPFAM" id="SSF81660">
    <property type="entry name" value="Metal cation-transporting ATPase, ATP-binding domain N"/>
    <property type="match status" value="1"/>
</dbReference>
<keyword evidence="12" id="KW-0460">Magnesium</keyword>
<dbReference type="GeneID" id="5142760"/>
<evidence type="ECO:0000256" key="15">
    <source>
        <dbReference type="ARBA" id="ARBA00023136"/>
    </source>
</evidence>
<evidence type="ECO:0000256" key="11">
    <source>
        <dbReference type="ARBA" id="ARBA00022840"/>
    </source>
</evidence>
<evidence type="ECO:0000256" key="14">
    <source>
        <dbReference type="ARBA" id="ARBA00022989"/>
    </source>
</evidence>
<dbReference type="RefSeq" id="WP_012034848.1">
    <property type="nucleotide sequence ID" value="NC_009464.1"/>
</dbReference>
<dbReference type="Gene3D" id="3.40.50.1000">
    <property type="entry name" value="HAD superfamily/HAD-like"/>
    <property type="match status" value="1"/>
</dbReference>
<comment type="similarity">
    <text evidence="3">Belongs to the cation transport ATPase (P-type) (TC 3.A.3) family. Type IIIB subfamily.</text>
</comment>
<dbReference type="InterPro" id="IPR023214">
    <property type="entry name" value="HAD_sf"/>
</dbReference>
<dbReference type="KEGG" id="rci:RCIX2694"/>
<evidence type="ECO:0000256" key="5">
    <source>
        <dbReference type="ARBA" id="ARBA00013555"/>
    </source>
</evidence>
<dbReference type="Gene3D" id="2.70.150.10">
    <property type="entry name" value="Calcium-transporting ATPase, cytoplasmic transduction domain A"/>
    <property type="match status" value="1"/>
</dbReference>
<dbReference type="EC" id="7.2.2.14" evidence="4"/>
<dbReference type="Pfam" id="PF13246">
    <property type="entry name" value="Cation_ATPase"/>
    <property type="match status" value="1"/>
</dbReference>
<dbReference type="SUPFAM" id="SSF56784">
    <property type="entry name" value="HAD-like"/>
    <property type="match status" value="1"/>
</dbReference>
<dbReference type="InterPro" id="IPR059000">
    <property type="entry name" value="ATPase_P-type_domA"/>
</dbReference>
<dbReference type="GO" id="GO:0005886">
    <property type="term" value="C:plasma membrane"/>
    <property type="evidence" value="ECO:0007669"/>
    <property type="project" value="UniProtKB-SubCell"/>
</dbReference>
<dbReference type="GO" id="GO:0005524">
    <property type="term" value="F:ATP binding"/>
    <property type="evidence" value="ECO:0007669"/>
    <property type="project" value="UniProtKB-KW"/>
</dbReference>